<feature type="domain" description="RNase MRP protein 1 RNA binding" evidence="1">
    <location>
        <begin position="32"/>
        <end position="116"/>
    </location>
</feature>
<dbReference type="AlphaFoldDB" id="A0A9P4SF48"/>
<dbReference type="EMBL" id="MU006091">
    <property type="protein sequence ID" value="KAF2841716.1"/>
    <property type="molecule type" value="Genomic_DNA"/>
</dbReference>
<evidence type="ECO:0000313" key="3">
    <source>
        <dbReference type="Proteomes" id="UP000799429"/>
    </source>
</evidence>
<name>A0A9P4SF48_9PEZI</name>
<dbReference type="GO" id="GO:0042134">
    <property type="term" value="F:rRNA primary transcript binding"/>
    <property type="evidence" value="ECO:0007669"/>
    <property type="project" value="InterPro"/>
</dbReference>
<comment type="caution">
    <text evidence="2">The sequence shown here is derived from an EMBL/GenBank/DDBJ whole genome shotgun (WGS) entry which is preliminary data.</text>
</comment>
<sequence>MESHHTVSSQIIYGFNEIKYNRLIEIAEICKQLRRRHANQFRRALWYNQFQRFGKELRRLIEFIDTAEQTFRTIEILSRVQEWSSFIIHWTLSASQLIADVRYASIGVAWLGLLAEVSSILRLQELRTEVSSDETAH</sequence>
<organism evidence="2 3">
    <name type="scientific">Patellaria atrata CBS 101060</name>
    <dbReference type="NCBI Taxonomy" id="1346257"/>
    <lineage>
        <taxon>Eukaryota</taxon>
        <taxon>Fungi</taxon>
        <taxon>Dikarya</taxon>
        <taxon>Ascomycota</taxon>
        <taxon>Pezizomycotina</taxon>
        <taxon>Dothideomycetes</taxon>
        <taxon>Dothideomycetes incertae sedis</taxon>
        <taxon>Patellariales</taxon>
        <taxon>Patellariaceae</taxon>
        <taxon>Patellaria</taxon>
    </lineage>
</organism>
<protein>
    <recommendedName>
        <fullName evidence="1">RNase MRP protein 1 RNA binding domain-containing protein</fullName>
    </recommendedName>
</protein>
<proteinExistence type="predicted"/>
<dbReference type="OrthoDB" id="5414547at2759"/>
<dbReference type="GO" id="GO:0000172">
    <property type="term" value="C:ribonuclease MRP complex"/>
    <property type="evidence" value="ECO:0007669"/>
    <property type="project" value="InterPro"/>
</dbReference>
<dbReference type="Pfam" id="PF20945">
    <property type="entry name" value="RMP1"/>
    <property type="match status" value="1"/>
</dbReference>
<evidence type="ECO:0000259" key="1">
    <source>
        <dbReference type="Pfam" id="PF20945"/>
    </source>
</evidence>
<dbReference type="InterPro" id="IPR047204">
    <property type="entry name" value="RMP1_RBD"/>
</dbReference>
<evidence type="ECO:0000313" key="2">
    <source>
        <dbReference type="EMBL" id="KAF2841716.1"/>
    </source>
</evidence>
<dbReference type="Proteomes" id="UP000799429">
    <property type="component" value="Unassembled WGS sequence"/>
</dbReference>
<accession>A0A9P4SF48</accession>
<keyword evidence="3" id="KW-1185">Reference proteome</keyword>
<reference evidence="2" key="1">
    <citation type="journal article" date="2020" name="Stud. Mycol.">
        <title>101 Dothideomycetes genomes: a test case for predicting lifestyles and emergence of pathogens.</title>
        <authorList>
            <person name="Haridas S."/>
            <person name="Albert R."/>
            <person name="Binder M."/>
            <person name="Bloem J."/>
            <person name="Labutti K."/>
            <person name="Salamov A."/>
            <person name="Andreopoulos B."/>
            <person name="Baker S."/>
            <person name="Barry K."/>
            <person name="Bills G."/>
            <person name="Bluhm B."/>
            <person name="Cannon C."/>
            <person name="Castanera R."/>
            <person name="Culley D."/>
            <person name="Daum C."/>
            <person name="Ezra D."/>
            <person name="Gonzalez J."/>
            <person name="Henrissat B."/>
            <person name="Kuo A."/>
            <person name="Liang C."/>
            <person name="Lipzen A."/>
            <person name="Lutzoni F."/>
            <person name="Magnuson J."/>
            <person name="Mondo S."/>
            <person name="Nolan M."/>
            <person name="Ohm R."/>
            <person name="Pangilinan J."/>
            <person name="Park H.-J."/>
            <person name="Ramirez L."/>
            <person name="Alfaro M."/>
            <person name="Sun H."/>
            <person name="Tritt A."/>
            <person name="Yoshinaga Y."/>
            <person name="Zwiers L.-H."/>
            <person name="Turgeon B."/>
            <person name="Goodwin S."/>
            <person name="Spatafora J."/>
            <person name="Crous P."/>
            <person name="Grigoriev I."/>
        </authorList>
    </citation>
    <scope>NUCLEOTIDE SEQUENCE</scope>
    <source>
        <strain evidence="2">CBS 101060</strain>
    </source>
</reference>
<gene>
    <name evidence="2" type="ORF">M501DRAFT_1014498</name>
</gene>